<dbReference type="Pfam" id="PF05239">
    <property type="entry name" value="PRC"/>
    <property type="match status" value="1"/>
</dbReference>
<dbReference type="OrthoDB" id="7274881at2"/>
<comment type="caution">
    <text evidence="2">The sequence shown here is derived from an EMBL/GenBank/DDBJ whole genome shotgun (WGS) entry which is preliminary data.</text>
</comment>
<evidence type="ECO:0000313" key="3">
    <source>
        <dbReference type="Proteomes" id="UP000325684"/>
    </source>
</evidence>
<gene>
    <name evidence="2" type="ORF">FEZ63_00575</name>
</gene>
<proteinExistence type="predicted"/>
<feature type="domain" description="PRC-barrel" evidence="1">
    <location>
        <begin position="15"/>
        <end position="91"/>
    </location>
</feature>
<dbReference type="PANTHER" id="PTHR36505">
    <property type="entry name" value="BLR1072 PROTEIN"/>
    <property type="match status" value="1"/>
</dbReference>
<dbReference type="InterPro" id="IPR027275">
    <property type="entry name" value="PRC-brl_dom"/>
</dbReference>
<dbReference type="AlphaFoldDB" id="A0A5N3PI45"/>
<keyword evidence="3" id="KW-1185">Reference proteome</keyword>
<accession>A0A5N3PI45</accession>
<reference evidence="2 3" key="1">
    <citation type="journal article" date="2019" name="Microorganisms">
        <title>Genome Insights into the Novel Species Microvirga brassicacearum, a Rapeseed Endophyte with Biotechnological Potential.</title>
        <authorList>
            <person name="Jimenez-Gomez A."/>
            <person name="Saati-Santamaria Z."/>
            <person name="Igual J.M."/>
            <person name="Rivas R."/>
            <person name="Mateos P.F."/>
            <person name="Garcia-Fraile P."/>
        </authorList>
    </citation>
    <scope>NUCLEOTIDE SEQUENCE [LARGE SCALE GENOMIC DNA]</scope>
    <source>
        <strain evidence="2 3">CDVBN77</strain>
    </source>
</reference>
<evidence type="ECO:0000259" key="1">
    <source>
        <dbReference type="Pfam" id="PF05239"/>
    </source>
</evidence>
<dbReference type="InterPro" id="IPR011033">
    <property type="entry name" value="PRC_barrel-like_sf"/>
</dbReference>
<name>A0A5N3PI45_9HYPH</name>
<dbReference type="SUPFAM" id="SSF50346">
    <property type="entry name" value="PRC-barrel domain"/>
    <property type="match status" value="1"/>
</dbReference>
<dbReference type="PANTHER" id="PTHR36505:SF1">
    <property type="entry name" value="BLR1072 PROTEIN"/>
    <property type="match status" value="1"/>
</dbReference>
<organism evidence="2 3">
    <name type="scientific">Microvirga brassicacearum</name>
    <dbReference type="NCBI Taxonomy" id="2580413"/>
    <lineage>
        <taxon>Bacteria</taxon>
        <taxon>Pseudomonadati</taxon>
        <taxon>Pseudomonadota</taxon>
        <taxon>Alphaproteobacteria</taxon>
        <taxon>Hyphomicrobiales</taxon>
        <taxon>Methylobacteriaceae</taxon>
        <taxon>Microvirga</taxon>
    </lineage>
</organism>
<sequence length="126" mass="14517">MTHSAPGVMTGDPMIGSDRVEGTSVYGPNGEHIGSIRRLMIEKMSGRVTYAVMSFGGFLGIGEEEHTIPWNKLDYDPSLGGYRTDITEDQLRGAPTFYREDDYRWSDRDRERELHDYWKTPYYWGI</sequence>
<dbReference type="RefSeq" id="WP_150941697.1">
    <property type="nucleotide sequence ID" value="NZ_VCMV01000002.1"/>
</dbReference>
<dbReference type="EMBL" id="VCMV01000002">
    <property type="protein sequence ID" value="KAB0269432.1"/>
    <property type="molecule type" value="Genomic_DNA"/>
</dbReference>
<dbReference type="Gene3D" id="2.30.30.240">
    <property type="entry name" value="PRC-barrel domain"/>
    <property type="match status" value="1"/>
</dbReference>
<protein>
    <submittedName>
        <fullName evidence="2">PRC-barrel domain containing protein</fullName>
    </submittedName>
</protein>
<evidence type="ECO:0000313" key="2">
    <source>
        <dbReference type="EMBL" id="KAB0269432.1"/>
    </source>
</evidence>
<dbReference type="Proteomes" id="UP000325684">
    <property type="component" value="Unassembled WGS sequence"/>
</dbReference>